<evidence type="ECO:0000256" key="3">
    <source>
        <dbReference type="ARBA" id="ARBA00022475"/>
    </source>
</evidence>
<evidence type="ECO:0000313" key="13">
    <source>
        <dbReference type="Proteomes" id="UP000267469"/>
    </source>
</evidence>
<name>A0A3N0ERX5_SINP1</name>
<keyword evidence="9" id="KW-0175">Coiled coil</keyword>
<dbReference type="Proteomes" id="UP000267469">
    <property type="component" value="Unassembled WGS sequence"/>
</dbReference>
<evidence type="ECO:0000256" key="1">
    <source>
        <dbReference type="ARBA" id="ARBA00004167"/>
    </source>
</evidence>
<dbReference type="EMBL" id="RJTM01000029">
    <property type="protein sequence ID" value="RNL90650.1"/>
    <property type="molecule type" value="Genomic_DNA"/>
</dbReference>
<dbReference type="Pfam" id="PF10099">
    <property type="entry name" value="RskA_C"/>
    <property type="match status" value="1"/>
</dbReference>
<feature type="coiled-coil region" evidence="9">
    <location>
        <begin position="111"/>
        <end position="152"/>
    </location>
</feature>
<dbReference type="InterPro" id="IPR018764">
    <property type="entry name" value="RskA_C"/>
</dbReference>
<sequence>MNTEEFIASGILELYVYGVLPETENRVITKHLKQYPEIRTEVEEIEQALMELSGAVAPENPEHLLQSIKEKLSARPLAELSARKRSNWFTYTGWAASVILLVGLFFLFDQNRKLEESLEETRNRNIQLEVRIADARNNAEKTRRLLDILRDKNILKVPLEGQEAAPEAYAAAYWDKEKNVTYIDALGLPDPPEGMVYQIWSLKMAPLTPTSMGLLDDFETDENKIFELSNTNISEGFGITLEPEGGSETPTLERLYALGVVSS</sequence>
<evidence type="ECO:0000256" key="5">
    <source>
        <dbReference type="ARBA" id="ARBA00022989"/>
    </source>
</evidence>
<accession>A0A3N0ERX5</accession>
<dbReference type="OrthoDB" id="1420916at2"/>
<keyword evidence="4 10" id="KW-0812">Transmembrane</keyword>
<dbReference type="AlphaFoldDB" id="A0A3N0ERX5"/>
<evidence type="ECO:0000256" key="7">
    <source>
        <dbReference type="ARBA" id="ARBA00029829"/>
    </source>
</evidence>
<reference evidence="12 13" key="1">
    <citation type="submission" date="2018-10" db="EMBL/GenBank/DDBJ databases">
        <title>Sinomicrobium pectinilyticum sp. nov., a pectinase-producing bacterium isolated from alkaline and saline soil, and emended description of the genus Sinomicrobium.</title>
        <authorList>
            <person name="Cheng B."/>
            <person name="Li C."/>
            <person name="Lai Q."/>
            <person name="Du M."/>
            <person name="Shao Z."/>
            <person name="Xu P."/>
            <person name="Yang C."/>
        </authorList>
    </citation>
    <scope>NUCLEOTIDE SEQUENCE [LARGE SCALE GENOMIC DNA]</scope>
    <source>
        <strain evidence="12 13">5DNS001</strain>
    </source>
</reference>
<evidence type="ECO:0000256" key="10">
    <source>
        <dbReference type="SAM" id="Phobius"/>
    </source>
</evidence>
<dbReference type="InterPro" id="IPR051474">
    <property type="entry name" value="Anti-sigma-K/W_factor"/>
</dbReference>
<dbReference type="GO" id="GO:0016989">
    <property type="term" value="F:sigma factor antagonist activity"/>
    <property type="evidence" value="ECO:0007669"/>
    <property type="project" value="TreeGrafter"/>
</dbReference>
<dbReference type="RefSeq" id="WP_123215028.1">
    <property type="nucleotide sequence ID" value="NZ_RJTM01000029.1"/>
</dbReference>
<proteinExistence type="predicted"/>
<keyword evidence="6 10" id="KW-0472">Membrane</keyword>
<feature type="domain" description="Anti-sigma K factor RskA C-terminal" evidence="11">
    <location>
        <begin position="95"/>
        <end position="251"/>
    </location>
</feature>
<evidence type="ECO:0000256" key="2">
    <source>
        <dbReference type="ARBA" id="ARBA00004236"/>
    </source>
</evidence>
<evidence type="ECO:0000256" key="9">
    <source>
        <dbReference type="SAM" id="Coils"/>
    </source>
</evidence>
<protein>
    <recommendedName>
        <fullName evidence="8">Regulator of SigK</fullName>
    </recommendedName>
    <alternativeName>
        <fullName evidence="7">Sigma-K anti-sigma factor RskA</fullName>
    </alternativeName>
</protein>
<dbReference type="PANTHER" id="PTHR37461:SF1">
    <property type="entry name" value="ANTI-SIGMA-K FACTOR RSKA"/>
    <property type="match status" value="1"/>
</dbReference>
<evidence type="ECO:0000256" key="4">
    <source>
        <dbReference type="ARBA" id="ARBA00022692"/>
    </source>
</evidence>
<keyword evidence="13" id="KW-1185">Reference proteome</keyword>
<comment type="subcellular location">
    <subcellularLocation>
        <location evidence="2">Cell membrane</location>
    </subcellularLocation>
    <subcellularLocation>
        <location evidence="1">Membrane</location>
        <topology evidence="1">Single-pass membrane protein</topology>
    </subcellularLocation>
</comment>
<dbReference type="GO" id="GO:0005886">
    <property type="term" value="C:plasma membrane"/>
    <property type="evidence" value="ECO:0007669"/>
    <property type="project" value="UniProtKB-SubCell"/>
</dbReference>
<comment type="caution">
    <text evidence="12">The sequence shown here is derived from an EMBL/GenBank/DDBJ whole genome shotgun (WGS) entry which is preliminary data.</text>
</comment>
<gene>
    <name evidence="12" type="ORF">ED312_05595</name>
</gene>
<dbReference type="Gene3D" id="1.10.10.1320">
    <property type="entry name" value="Anti-sigma factor, zinc-finger domain"/>
    <property type="match status" value="1"/>
</dbReference>
<evidence type="ECO:0000256" key="8">
    <source>
        <dbReference type="ARBA" id="ARBA00030803"/>
    </source>
</evidence>
<feature type="transmembrane region" description="Helical" evidence="10">
    <location>
        <begin position="88"/>
        <end position="108"/>
    </location>
</feature>
<keyword evidence="5 10" id="KW-1133">Transmembrane helix</keyword>
<dbReference type="GO" id="GO:0006417">
    <property type="term" value="P:regulation of translation"/>
    <property type="evidence" value="ECO:0007669"/>
    <property type="project" value="TreeGrafter"/>
</dbReference>
<organism evidence="12 13">
    <name type="scientific">Sinomicrobium pectinilyticum</name>
    <dbReference type="NCBI Taxonomy" id="1084421"/>
    <lineage>
        <taxon>Bacteria</taxon>
        <taxon>Pseudomonadati</taxon>
        <taxon>Bacteroidota</taxon>
        <taxon>Flavobacteriia</taxon>
        <taxon>Flavobacteriales</taxon>
        <taxon>Flavobacteriaceae</taxon>
        <taxon>Sinomicrobium</taxon>
    </lineage>
</organism>
<dbReference type="InterPro" id="IPR041916">
    <property type="entry name" value="Anti_sigma_zinc_sf"/>
</dbReference>
<dbReference type="PANTHER" id="PTHR37461">
    <property type="entry name" value="ANTI-SIGMA-K FACTOR RSKA"/>
    <property type="match status" value="1"/>
</dbReference>
<keyword evidence="3" id="KW-1003">Cell membrane</keyword>
<evidence type="ECO:0000259" key="11">
    <source>
        <dbReference type="Pfam" id="PF10099"/>
    </source>
</evidence>
<evidence type="ECO:0000313" key="12">
    <source>
        <dbReference type="EMBL" id="RNL90650.1"/>
    </source>
</evidence>
<evidence type="ECO:0000256" key="6">
    <source>
        <dbReference type="ARBA" id="ARBA00023136"/>
    </source>
</evidence>